<dbReference type="NCBIfam" id="TIGR00654">
    <property type="entry name" value="PhzF_family"/>
    <property type="match status" value="1"/>
</dbReference>
<gene>
    <name evidence="3" type="ORF">LCGC14_1650370</name>
</gene>
<dbReference type="PIRSF" id="PIRSF016184">
    <property type="entry name" value="PhzC_PhzF"/>
    <property type="match status" value="1"/>
</dbReference>
<keyword evidence="2" id="KW-0413">Isomerase</keyword>
<dbReference type="EMBL" id="LAZR01013869">
    <property type="protein sequence ID" value="KKM19958.1"/>
    <property type="molecule type" value="Genomic_DNA"/>
</dbReference>
<evidence type="ECO:0000313" key="3">
    <source>
        <dbReference type="EMBL" id="KKM19958.1"/>
    </source>
</evidence>
<dbReference type="Pfam" id="PF02567">
    <property type="entry name" value="PhzC-PhzF"/>
    <property type="match status" value="1"/>
</dbReference>
<protein>
    <recommendedName>
        <fullName evidence="4">Isomerase</fullName>
    </recommendedName>
</protein>
<reference evidence="3" key="1">
    <citation type="journal article" date="2015" name="Nature">
        <title>Complex archaea that bridge the gap between prokaryotes and eukaryotes.</title>
        <authorList>
            <person name="Spang A."/>
            <person name="Saw J.H."/>
            <person name="Jorgensen S.L."/>
            <person name="Zaremba-Niedzwiedzka K."/>
            <person name="Martijn J."/>
            <person name="Lind A.E."/>
            <person name="van Eijk R."/>
            <person name="Schleper C."/>
            <person name="Guy L."/>
            <person name="Ettema T.J."/>
        </authorList>
    </citation>
    <scope>NUCLEOTIDE SEQUENCE</scope>
</reference>
<comment type="caution">
    <text evidence="3">The sequence shown here is derived from an EMBL/GenBank/DDBJ whole genome shotgun (WGS) entry which is preliminary data.</text>
</comment>
<dbReference type="PANTHER" id="PTHR13774:SF17">
    <property type="entry name" value="PHENAZINE BIOSYNTHESIS-LIKE DOMAIN-CONTAINING PROTEIN"/>
    <property type="match status" value="1"/>
</dbReference>
<dbReference type="AlphaFoldDB" id="A0A0F9KCS3"/>
<evidence type="ECO:0000256" key="2">
    <source>
        <dbReference type="ARBA" id="ARBA00023235"/>
    </source>
</evidence>
<evidence type="ECO:0000256" key="1">
    <source>
        <dbReference type="ARBA" id="ARBA00008270"/>
    </source>
</evidence>
<dbReference type="InterPro" id="IPR003719">
    <property type="entry name" value="Phenazine_PhzF-like"/>
</dbReference>
<comment type="similarity">
    <text evidence="1">Belongs to the PhzF family.</text>
</comment>
<dbReference type="GO" id="GO:0005737">
    <property type="term" value="C:cytoplasm"/>
    <property type="evidence" value="ECO:0007669"/>
    <property type="project" value="TreeGrafter"/>
</dbReference>
<proteinExistence type="inferred from homology"/>
<organism evidence="3">
    <name type="scientific">marine sediment metagenome</name>
    <dbReference type="NCBI Taxonomy" id="412755"/>
    <lineage>
        <taxon>unclassified sequences</taxon>
        <taxon>metagenomes</taxon>
        <taxon>ecological metagenomes</taxon>
    </lineage>
</organism>
<dbReference type="GO" id="GO:0016853">
    <property type="term" value="F:isomerase activity"/>
    <property type="evidence" value="ECO:0007669"/>
    <property type="project" value="UniProtKB-KW"/>
</dbReference>
<evidence type="ECO:0008006" key="4">
    <source>
        <dbReference type="Google" id="ProtNLM"/>
    </source>
</evidence>
<sequence>MKIPLYQIDAFASKLFEGNPAAVCPLDKWLPDEIIQSIAAENNLSETAFFVPRGNGFHIRWFTPASEVDLCGHATLAAAYILFNTFGYKKDKIEFDSKSGTLTVTKDNEWLVMDFPAQPPVSCDIPEEIIKAFNIEPIECLKSEDFIVVFEREIDIESAHPDFGQLIKLDLRGVIITAKSSRYDFVARFFAPKYGIPEDPVTGSAYTQLAPYWASKIGPKRFSVKQMSSRGGELTCELVGDRVLISGRAVRYLEGTIKIEI</sequence>
<dbReference type="SUPFAM" id="SSF54506">
    <property type="entry name" value="Diaminopimelate epimerase-like"/>
    <property type="match status" value="1"/>
</dbReference>
<dbReference type="Gene3D" id="3.10.310.10">
    <property type="entry name" value="Diaminopimelate Epimerase, Chain A, domain 1"/>
    <property type="match status" value="2"/>
</dbReference>
<accession>A0A0F9KCS3</accession>
<dbReference type="PANTHER" id="PTHR13774">
    <property type="entry name" value="PHENAZINE BIOSYNTHESIS PROTEIN"/>
    <property type="match status" value="1"/>
</dbReference>
<name>A0A0F9KCS3_9ZZZZ</name>